<name>A0A7V7UWE3_9BACI</name>
<keyword evidence="2" id="KW-1185">Reference proteome</keyword>
<dbReference type="EMBL" id="WBOT01000002">
    <property type="protein sequence ID" value="KAB2334281.1"/>
    <property type="molecule type" value="Genomic_DNA"/>
</dbReference>
<dbReference type="Proteomes" id="UP000441354">
    <property type="component" value="Unassembled WGS sequence"/>
</dbReference>
<gene>
    <name evidence="1" type="ORF">F7732_09430</name>
</gene>
<dbReference type="AlphaFoldDB" id="A0A7V7UWE3"/>
<dbReference type="RefSeq" id="WP_151573595.1">
    <property type="nucleotide sequence ID" value="NZ_WBOT01000002.1"/>
</dbReference>
<organism evidence="1 2">
    <name type="scientific">Bacillus mesophilum</name>
    <dbReference type="NCBI Taxonomy" id="1071718"/>
    <lineage>
        <taxon>Bacteria</taxon>
        <taxon>Bacillati</taxon>
        <taxon>Bacillota</taxon>
        <taxon>Bacilli</taxon>
        <taxon>Bacillales</taxon>
        <taxon>Bacillaceae</taxon>
        <taxon>Bacillus</taxon>
    </lineage>
</organism>
<protein>
    <submittedName>
        <fullName evidence="1">Uncharacterized protein</fullName>
    </submittedName>
</protein>
<accession>A0A7V7UWE3</accession>
<proteinExistence type="predicted"/>
<evidence type="ECO:0000313" key="2">
    <source>
        <dbReference type="Proteomes" id="UP000441354"/>
    </source>
</evidence>
<sequence length="88" mass="10512">MKKQKMVEDLQKEYSEYMNEFGNSEFMDIDAHTRWSLEAGRLLEEIRILLKENEWLYGKLNQISDVIEKGRDESTIFVPEKMDTHPNT</sequence>
<reference evidence="1 2" key="1">
    <citation type="journal article" date="2014" name="Arch. Microbiol.">
        <title>Bacillus mesophilum sp. nov., strain IITR-54T, a novel 4-chlorobiphenyl dechlorinating bacterium.</title>
        <authorList>
            <person name="Manickam N."/>
            <person name="Singh N.K."/>
            <person name="Bajaj A."/>
            <person name="Kumar R.M."/>
            <person name="Kaur G."/>
            <person name="Kaur N."/>
            <person name="Bala M."/>
            <person name="Kumar A."/>
            <person name="Mayilraj S."/>
        </authorList>
    </citation>
    <scope>NUCLEOTIDE SEQUENCE [LARGE SCALE GENOMIC DNA]</scope>
    <source>
        <strain evidence="1 2">IITR-54</strain>
    </source>
</reference>
<evidence type="ECO:0000313" key="1">
    <source>
        <dbReference type="EMBL" id="KAB2334281.1"/>
    </source>
</evidence>
<comment type="caution">
    <text evidence="1">The sequence shown here is derived from an EMBL/GenBank/DDBJ whole genome shotgun (WGS) entry which is preliminary data.</text>
</comment>